<dbReference type="InterPro" id="IPR003594">
    <property type="entry name" value="HATPase_dom"/>
</dbReference>
<dbReference type="PANTHER" id="PTHR43065">
    <property type="entry name" value="SENSOR HISTIDINE KINASE"/>
    <property type="match status" value="1"/>
</dbReference>
<dbReference type="RefSeq" id="WP_052494615.1">
    <property type="nucleotide sequence ID" value="NZ_CP010536.1"/>
</dbReference>
<feature type="transmembrane region" description="Helical" evidence="4">
    <location>
        <begin position="105"/>
        <end position="131"/>
    </location>
</feature>
<dbReference type="EC" id="2.7.13.3" evidence="2"/>
<sequence>MRIKREYQSWVANETLEDYALRYAARSYRRWSPFTLANTAIGGVSFLALEAIGASVTLSFGFQNAFPAILLVCALIFLIGLPVAYHASMANVDIDLLTRGAGFGYAGSTITSLIYASFTFIFFALESAILAQALAIATGLNLTVGYLVCSLVIVPMVFFGVTLINKLQMWTQPLWAVLLVLPFAYILRHDPGVLAQWAAFTGRDAASPAFNVLAFGAATGVLFSLMGQIGEQVDYLRFLPDRTPRNRWSWWSALLLAGPGWIVIGGLKVLAGSLLAVLALQAGVPASHAMEPIHMYVWAYGQVFDRPEVVLAVAMLFVLVSQIKINVTNAYAGSLAWSNVFVRLAHYHPGRVVWLVFNVLIALLLTLLGIFSTLEAVLSVYSNLVIAWLGALVADLVVLKPLGISPRRIEFRRAYLHAFNPVGCGAMLIASLAGIGAYSGFFGALAQAYCAFIALGASFASAILIACATRGRYYIAREDPAPLDKHTDEPIRCCICERDYEAPDMAHCPFYAGPICSLCCGLDNHCHDACKAPGAAAQVQAAPWQGSFLRILPPHFLRRLARFLGLFVIAAAAMGAVFLLAYRLIGEGHAAHADGIGGLLLRVYSATLPLLAFGAWWIVLSHESRELAQAELMESLRHLESARKHLVDAEKMASLGGLVAGVAHEINTPVGIAVSAASYLQDRTSATQALVASNGLAPEALQRYLSDAAQSARLLLSNANRAAELVQSFKQMAVDQTSEKRRTFDLGDYIRETVVSLDPRLRDTHVQLLIDCPAGIAMNGYPGAVAQILTNLVMNSLVHAFGSGDTGPVRGTIRIAARLAAGDEVVIRYADDGSGIPDALHEKIFEPFFTSRRGKGGSGLGLHLVYNLVTQRLGGTIAVGHAGQANGGGTVFTLRMPRITPSAKATIPIVSARTLP</sequence>
<dbReference type="STRING" id="68895.RR42_m2509"/>
<dbReference type="InterPro" id="IPR036097">
    <property type="entry name" value="HisK_dim/P_sf"/>
</dbReference>
<dbReference type="AlphaFoldDB" id="A0A0C4YGS2"/>
<dbReference type="KEGG" id="cbw:RR42_m2509"/>
<dbReference type="PRINTS" id="PR00344">
    <property type="entry name" value="BCTRLSENSOR"/>
</dbReference>
<evidence type="ECO:0000256" key="1">
    <source>
        <dbReference type="ARBA" id="ARBA00000085"/>
    </source>
</evidence>
<feature type="transmembrane region" description="Helical" evidence="4">
    <location>
        <begin position="352"/>
        <end position="374"/>
    </location>
</feature>
<feature type="transmembrane region" description="Helical" evidence="4">
    <location>
        <begin position="208"/>
        <end position="228"/>
    </location>
</feature>
<dbReference type="InterPro" id="IPR003661">
    <property type="entry name" value="HisK_dim/P_dom"/>
</dbReference>
<keyword evidence="4" id="KW-0472">Membrane</keyword>
<feature type="domain" description="Histidine kinase" evidence="5">
    <location>
        <begin position="661"/>
        <end position="900"/>
    </location>
</feature>
<dbReference type="Proteomes" id="UP000031843">
    <property type="component" value="Chromosome main"/>
</dbReference>
<dbReference type="Pfam" id="PF02518">
    <property type="entry name" value="HATPase_c"/>
    <property type="match status" value="1"/>
</dbReference>
<proteinExistence type="predicted"/>
<accession>A0A0C4YGS2</accession>
<keyword evidence="4" id="KW-1133">Transmembrane helix</keyword>
<dbReference type="SUPFAM" id="SSF55874">
    <property type="entry name" value="ATPase domain of HSP90 chaperone/DNA topoisomerase II/histidine kinase"/>
    <property type="match status" value="1"/>
</dbReference>
<evidence type="ECO:0000256" key="4">
    <source>
        <dbReference type="SAM" id="Phobius"/>
    </source>
</evidence>
<feature type="transmembrane region" description="Helical" evidence="4">
    <location>
        <begin position="65"/>
        <end position="85"/>
    </location>
</feature>
<dbReference type="GO" id="GO:0000155">
    <property type="term" value="F:phosphorelay sensor kinase activity"/>
    <property type="evidence" value="ECO:0007669"/>
    <property type="project" value="InterPro"/>
</dbReference>
<feature type="transmembrane region" description="Helical" evidence="4">
    <location>
        <begin position="414"/>
        <end position="438"/>
    </location>
</feature>
<feature type="transmembrane region" description="Helical" evidence="4">
    <location>
        <begin position="170"/>
        <end position="187"/>
    </location>
</feature>
<dbReference type="Gene3D" id="3.30.565.10">
    <property type="entry name" value="Histidine kinase-like ATPase, C-terminal domain"/>
    <property type="match status" value="1"/>
</dbReference>
<feature type="transmembrane region" description="Helical" evidence="4">
    <location>
        <begin position="380"/>
        <end position="402"/>
    </location>
</feature>
<gene>
    <name evidence="6" type="ORF">RR42_m2509</name>
</gene>
<dbReference type="Gene3D" id="1.10.4160.10">
    <property type="entry name" value="Hydantoin permease"/>
    <property type="match status" value="1"/>
</dbReference>
<organism evidence="6 7">
    <name type="scientific">Cupriavidus basilensis</name>
    <dbReference type="NCBI Taxonomy" id="68895"/>
    <lineage>
        <taxon>Bacteria</taxon>
        <taxon>Pseudomonadati</taxon>
        <taxon>Pseudomonadota</taxon>
        <taxon>Betaproteobacteria</taxon>
        <taxon>Burkholderiales</taxon>
        <taxon>Burkholderiaceae</taxon>
        <taxon>Cupriavidus</taxon>
    </lineage>
</organism>
<feature type="transmembrane region" description="Helical" evidence="4">
    <location>
        <begin position="248"/>
        <end position="267"/>
    </location>
</feature>
<dbReference type="InterPro" id="IPR005467">
    <property type="entry name" value="His_kinase_dom"/>
</dbReference>
<name>A0A0C4YGS2_9BURK</name>
<evidence type="ECO:0000259" key="5">
    <source>
        <dbReference type="PROSITE" id="PS50109"/>
    </source>
</evidence>
<protein>
    <recommendedName>
        <fullName evidence="2">histidine kinase</fullName>
        <ecNumber evidence="2">2.7.13.3</ecNumber>
    </recommendedName>
</protein>
<feature type="transmembrane region" description="Helical" evidence="4">
    <location>
        <begin position="143"/>
        <end position="164"/>
    </location>
</feature>
<feature type="transmembrane region" description="Helical" evidence="4">
    <location>
        <begin position="560"/>
        <end position="581"/>
    </location>
</feature>
<evidence type="ECO:0000256" key="3">
    <source>
        <dbReference type="ARBA" id="ARBA00022553"/>
    </source>
</evidence>
<keyword evidence="3" id="KW-0597">Phosphoprotein</keyword>
<feature type="transmembrane region" description="Helical" evidence="4">
    <location>
        <begin position="444"/>
        <end position="467"/>
    </location>
</feature>
<evidence type="ECO:0000313" key="6">
    <source>
        <dbReference type="EMBL" id="AJG19901.1"/>
    </source>
</evidence>
<dbReference type="Gene3D" id="1.10.287.130">
    <property type="match status" value="1"/>
</dbReference>
<keyword evidence="7" id="KW-1185">Reference proteome</keyword>
<dbReference type="InterPro" id="IPR004358">
    <property type="entry name" value="Sig_transdc_His_kin-like_C"/>
</dbReference>
<feature type="transmembrane region" description="Helical" evidence="4">
    <location>
        <begin position="601"/>
        <end position="620"/>
    </location>
</feature>
<dbReference type="InterPro" id="IPR036890">
    <property type="entry name" value="HATPase_C_sf"/>
</dbReference>
<evidence type="ECO:0000313" key="7">
    <source>
        <dbReference type="Proteomes" id="UP000031843"/>
    </source>
</evidence>
<feature type="transmembrane region" description="Helical" evidence="4">
    <location>
        <begin position="309"/>
        <end position="332"/>
    </location>
</feature>
<comment type="catalytic activity">
    <reaction evidence="1">
        <text>ATP + protein L-histidine = ADP + protein N-phospho-L-histidine.</text>
        <dbReference type="EC" id="2.7.13.3"/>
    </reaction>
</comment>
<dbReference type="CDD" id="cd00082">
    <property type="entry name" value="HisKA"/>
    <property type="match status" value="1"/>
</dbReference>
<dbReference type="SUPFAM" id="SSF47384">
    <property type="entry name" value="Homodimeric domain of signal transducing histidine kinase"/>
    <property type="match status" value="1"/>
</dbReference>
<keyword evidence="4" id="KW-0812">Transmembrane</keyword>
<dbReference type="SMART" id="SM00387">
    <property type="entry name" value="HATPase_c"/>
    <property type="match status" value="1"/>
</dbReference>
<dbReference type="CDD" id="cd00075">
    <property type="entry name" value="HATPase"/>
    <property type="match status" value="1"/>
</dbReference>
<dbReference type="OrthoDB" id="9810730at2"/>
<dbReference type="EMBL" id="CP010536">
    <property type="protein sequence ID" value="AJG19901.1"/>
    <property type="molecule type" value="Genomic_DNA"/>
</dbReference>
<reference evidence="6 7" key="1">
    <citation type="journal article" date="2015" name="Genome Announc.">
        <title>Complete Genome Sequence of Cupriavidus basilensis 4G11, Isolated from the Oak Ridge Field Research Center Site.</title>
        <authorList>
            <person name="Ray J."/>
            <person name="Waters R.J."/>
            <person name="Skerker J.M."/>
            <person name="Kuehl J.V."/>
            <person name="Price M.N."/>
            <person name="Huang J."/>
            <person name="Chakraborty R."/>
            <person name="Arkin A.P."/>
            <person name="Deutschbauer A."/>
        </authorList>
    </citation>
    <scope>NUCLEOTIDE SEQUENCE [LARGE SCALE GENOMIC DNA]</scope>
    <source>
        <strain evidence="6">4G11</strain>
    </source>
</reference>
<feature type="transmembrane region" description="Helical" evidence="4">
    <location>
        <begin position="36"/>
        <end position="58"/>
    </location>
</feature>
<evidence type="ECO:0000256" key="2">
    <source>
        <dbReference type="ARBA" id="ARBA00012438"/>
    </source>
</evidence>
<dbReference type="PROSITE" id="PS50109">
    <property type="entry name" value="HIS_KIN"/>
    <property type="match status" value="1"/>
</dbReference>